<dbReference type="InterPro" id="IPR039935">
    <property type="entry name" value="YML079W-like"/>
</dbReference>
<dbReference type="EMBL" id="CP003742">
    <property type="protein sequence ID" value="AGI72309.1"/>
    <property type="molecule type" value="Genomic_DNA"/>
</dbReference>
<keyword evidence="3" id="KW-1185">Reference proteome</keyword>
<dbReference type="KEGG" id="oar:OA238_c22310"/>
<reference evidence="2 3" key="1">
    <citation type="journal article" date="2013" name="PLoS ONE">
        <title>Poles Apart: Arctic and Antarctic Octadecabacter strains Share High Genome Plasticity and a New Type of Xanthorhodopsin.</title>
        <authorList>
            <person name="Vollmers J."/>
            <person name="Voget S."/>
            <person name="Dietrich S."/>
            <person name="Gollnow K."/>
            <person name="Smits M."/>
            <person name="Meyer K."/>
            <person name="Brinkhoff T."/>
            <person name="Simon M."/>
            <person name="Daniel R."/>
        </authorList>
    </citation>
    <scope>NUCLEOTIDE SEQUENCE [LARGE SCALE GENOMIC DNA]</scope>
    <source>
        <strain evidence="2 3">238</strain>
    </source>
</reference>
<feature type="domain" description="DUF985" evidence="1">
    <location>
        <begin position="4"/>
        <end position="132"/>
    </location>
</feature>
<dbReference type="PANTHER" id="PTHR33387:SF3">
    <property type="entry name" value="DUF985 DOMAIN-CONTAINING PROTEIN"/>
    <property type="match status" value="1"/>
</dbReference>
<dbReference type="OrthoDB" id="9798288at2"/>
<protein>
    <submittedName>
        <fullName evidence="2">Putative cupin</fullName>
    </submittedName>
</protein>
<dbReference type="InterPro" id="IPR009327">
    <property type="entry name" value="Cupin_DUF985"/>
</dbReference>
<dbReference type="PANTHER" id="PTHR33387">
    <property type="entry name" value="RMLC-LIKE JELLY ROLL FOLD PROTEIN"/>
    <property type="match status" value="1"/>
</dbReference>
<dbReference type="InterPro" id="IPR011051">
    <property type="entry name" value="RmlC_Cupin_sf"/>
</dbReference>
<dbReference type="AlphaFoldDB" id="M9RI87"/>
<evidence type="ECO:0000313" key="2">
    <source>
        <dbReference type="EMBL" id="AGI72309.1"/>
    </source>
</evidence>
<dbReference type="Gene3D" id="2.60.120.10">
    <property type="entry name" value="Jelly Rolls"/>
    <property type="match status" value="1"/>
</dbReference>
<dbReference type="RefSeq" id="WP_015495404.1">
    <property type="nucleotide sequence ID" value="NC_020908.1"/>
</dbReference>
<gene>
    <name evidence="2" type="ORF">OA238_c22310</name>
</gene>
<dbReference type="HOGENOM" id="CLU_088365_1_1_5"/>
<dbReference type="InterPro" id="IPR014710">
    <property type="entry name" value="RmlC-like_jellyroll"/>
</dbReference>
<proteinExistence type="predicted"/>
<dbReference type="CDD" id="cd06121">
    <property type="entry name" value="cupin_YML079wp"/>
    <property type="match status" value="1"/>
</dbReference>
<accession>M9RI87</accession>
<dbReference type="eggNOG" id="COG3542">
    <property type="taxonomic scope" value="Bacteria"/>
</dbReference>
<dbReference type="SUPFAM" id="SSF51182">
    <property type="entry name" value="RmlC-like cupins"/>
    <property type="match status" value="1"/>
</dbReference>
<dbReference type="Proteomes" id="UP000004688">
    <property type="component" value="Chromosome"/>
</dbReference>
<evidence type="ECO:0000259" key="1">
    <source>
        <dbReference type="Pfam" id="PF06172"/>
    </source>
</evidence>
<name>M9RI87_9RHOB</name>
<evidence type="ECO:0000313" key="3">
    <source>
        <dbReference type="Proteomes" id="UP000004688"/>
    </source>
</evidence>
<organism evidence="2 3">
    <name type="scientific">Octadecabacter arcticus 238</name>
    <dbReference type="NCBI Taxonomy" id="391616"/>
    <lineage>
        <taxon>Bacteria</taxon>
        <taxon>Pseudomonadati</taxon>
        <taxon>Pseudomonadota</taxon>
        <taxon>Alphaproteobacteria</taxon>
        <taxon>Rhodobacterales</taxon>
        <taxon>Roseobacteraceae</taxon>
        <taxon>Octadecabacter</taxon>
    </lineage>
</organism>
<dbReference type="Pfam" id="PF06172">
    <property type="entry name" value="Cupin_5"/>
    <property type="match status" value="1"/>
</dbReference>
<sequence length="139" mass="15279">MTAQDIIDALYLAPHPEGGFYRQTWADTTSDGRATGTCIYFLLKSGMASHWHRVDAVEIWHYHAGAPLILSVSETDFGPKTDHRLGPDILTGDRPQGIVPKDAWQAARTTGDWTLVSCTVSPGFSFDGFTLAEPDFKIP</sequence>